<gene>
    <name evidence="5" type="ORF">DW352_05740</name>
</gene>
<feature type="chain" id="PRO_5016480807" description="Peptidyl-prolyl cis-trans isomerase" evidence="3">
    <location>
        <begin position="26"/>
        <end position="206"/>
    </location>
</feature>
<dbReference type="OrthoDB" id="9807797at2"/>
<dbReference type="PROSITE" id="PS50072">
    <property type="entry name" value="CSA_PPIASE_2"/>
    <property type="match status" value="1"/>
</dbReference>
<keyword evidence="2 3" id="KW-0413">Isomerase</keyword>
<keyword evidence="1 3" id="KW-0697">Rotamase</keyword>
<dbReference type="Gene3D" id="2.40.100.10">
    <property type="entry name" value="Cyclophilin-like"/>
    <property type="match status" value="1"/>
</dbReference>
<dbReference type="CDD" id="cd00317">
    <property type="entry name" value="cyclophilin"/>
    <property type="match status" value="1"/>
</dbReference>
<keyword evidence="3" id="KW-0732">Signal</keyword>
<evidence type="ECO:0000256" key="1">
    <source>
        <dbReference type="ARBA" id="ARBA00023110"/>
    </source>
</evidence>
<dbReference type="EMBL" id="CP031417">
    <property type="protein sequence ID" value="AXK83878.1"/>
    <property type="molecule type" value="Genomic_DNA"/>
</dbReference>
<name>A0A346A3Y1_9HYPH</name>
<dbReference type="InterPro" id="IPR006311">
    <property type="entry name" value="TAT_signal"/>
</dbReference>
<sequence length="206" mass="22878">MQSRRLILTLALSLFAGAIAAPAVAQEAAAPATYKVKFDTTKGSFVVQVNRDWAPLGADRFYNLVKSGFYDDVRFFRVISGFMVQFGINGNPNTMAQWRDKPVKDDPVKQSNKRGYITFAMAGPNTRTSQVFVNFVDNTNLDQMGFAPFGRVISGMDVVDKLNAEYGEGAPRGRGPDQSRMQREGNAYLAKDFPRLDYVKKATIVQ</sequence>
<comment type="similarity">
    <text evidence="3">Belongs to the cyclophilin-type PPIase family.</text>
</comment>
<feature type="domain" description="PPIase cyclophilin-type" evidence="4">
    <location>
        <begin position="43"/>
        <end position="164"/>
    </location>
</feature>
<reference evidence="5 6" key="1">
    <citation type="submission" date="2018-07" db="EMBL/GenBank/DDBJ databases">
        <authorList>
            <person name="Quirk P.G."/>
            <person name="Krulwich T.A."/>
        </authorList>
    </citation>
    <scope>NUCLEOTIDE SEQUENCE [LARGE SCALE GENOMIC DNA]</scope>
    <source>
        <strain evidence="5 6">CC-BB4</strain>
    </source>
</reference>
<dbReference type="Proteomes" id="UP000254889">
    <property type="component" value="Chromosome"/>
</dbReference>
<dbReference type="Pfam" id="PF00160">
    <property type="entry name" value="Pro_isomerase"/>
    <property type="match status" value="1"/>
</dbReference>
<protein>
    <recommendedName>
        <fullName evidence="3">Peptidyl-prolyl cis-trans isomerase</fullName>
        <shortName evidence="3">PPIase</shortName>
        <ecNumber evidence="3">5.2.1.8</ecNumber>
    </recommendedName>
</protein>
<evidence type="ECO:0000256" key="2">
    <source>
        <dbReference type="ARBA" id="ARBA00023235"/>
    </source>
</evidence>
<dbReference type="InterPro" id="IPR029000">
    <property type="entry name" value="Cyclophilin-like_dom_sf"/>
</dbReference>
<organism evidence="5 6">
    <name type="scientific">Pseudolabrys taiwanensis</name>
    <dbReference type="NCBI Taxonomy" id="331696"/>
    <lineage>
        <taxon>Bacteria</taxon>
        <taxon>Pseudomonadati</taxon>
        <taxon>Pseudomonadota</taxon>
        <taxon>Alphaproteobacteria</taxon>
        <taxon>Hyphomicrobiales</taxon>
        <taxon>Xanthobacteraceae</taxon>
        <taxon>Pseudolabrys</taxon>
    </lineage>
</organism>
<evidence type="ECO:0000313" key="6">
    <source>
        <dbReference type="Proteomes" id="UP000254889"/>
    </source>
</evidence>
<dbReference type="GO" id="GO:0003755">
    <property type="term" value="F:peptidyl-prolyl cis-trans isomerase activity"/>
    <property type="evidence" value="ECO:0007669"/>
    <property type="project" value="UniProtKB-UniRule"/>
</dbReference>
<evidence type="ECO:0000259" key="4">
    <source>
        <dbReference type="PROSITE" id="PS50072"/>
    </source>
</evidence>
<dbReference type="EC" id="5.2.1.8" evidence="3"/>
<accession>A0A346A3Y1</accession>
<dbReference type="SUPFAM" id="SSF50891">
    <property type="entry name" value="Cyclophilin-like"/>
    <property type="match status" value="1"/>
</dbReference>
<dbReference type="InterPro" id="IPR044665">
    <property type="entry name" value="E_coli_cyclophilin_A-like"/>
</dbReference>
<dbReference type="PRINTS" id="PR00153">
    <property type="entry name" value="CSAPPISMRASE"/>
</dbReference>
<evidence type="ECO:0000313" key="5">
    <source>
        <dbReference type="EMBL" id="AXK83878.1"/>
    </source>
</evidence>
<keyword evidence="6" id="KW-1185">Reference proteome</keyword>
<evidence type="ECO:0000256" key="3">
    <source>
        <dbReference type="RuleBase" id="RU363019"/>
    </source>
</evidence>
<dbReference type="PANTHER" id="PTHR43246">
    <property type="entry name" value="PEPTIDYL-PROLYL CIS-TRANS ISOMERASE CYP38, CHLOROPLASTIC"/>
    <property type="match status" value="1"/>
</dbReference>
<feature type="signal peptide" evidence="3">
    <location>
        <begin position="1"/>
        <end position="25"/>
    </location>
</feature>
<dbReference type="PROSITE" id="PS51318">
    <property type="entry name" value="TAT"/>
    <property type="match status" value="1"/>
</dbReference>
<comment type="catalytic activity">
    <reaction evidence="3">
        <text>[protein]-peptidylproline (omega=180) = [protein]-peptidylproline (omega=0)</text>
        <dbReference type="Rhea" id="RHEA:16237"/>
        <dbReference type="Rhea" id="RHEA-COMP:10747"/>
        <dbReference type="Rhea" id="RHEA-COMP:10748"/>
        <dbReference type="ChEBI" id="CHEBI:83833"/>
        <dbReference type="ChEBI" id="CHEBI:83834"/>
        <dbReference type="EC" id="5.2.1.8"/>
    </reaction>
</comment>
<comment type="function">
    <text evidence="3">PPIases accelerate the folding of proteins. It catalyzes the cis-trans isomerization of proline imidic peptide bonds in oligopeptides.</text>
</comment>
<dbReference type="KEGG" id="ptaw:DW352_05740"/>
<proteinExistence type="inferred from homology"/>
<dbReference type="AlphaFoldDB" id="A0A346A3Y1"/>
<dbReference type="InterPro" id="IPR002130">
    <property type="entry name" value="Cyclophilin-type_PPIase_dom"/>
</dbReference>
<dbReference type="RefSeq" id="WP_115694257.1">
    <property type="nucleotide sequence ID" value="NZ_CP031417.1"/>
</dbReference>